<name>A0AA90NL07_9GAMM</name>
<dbReference type="EMBL" id="JASXSV010000006">
    <property type="protein sequence ID" value="MDP0588638.1"/>
    <property type="molecule type" value="Genomic_DNA"/>
</dbReference>
<protein>
    <submittedName>
        <fullName evidence="1">Uncharacterized protein</fullName>
    </submittedName>
</protein>
<comment type="caution">
    <text evidence="1">The sequence shown here is derived from an EMBL/GenBank/DDBJ whole genome shotgun (WGS) entry which is preliminary data.</text>
</comment>
<accession>A0AA90NL07</accession>
<evidence type="ECO:0000313" key="1">
    <source>
        <dbReference type="EMBL" id="MDP0588638.1"/>
    </source>
</evidence>
<reference evidence="1 2" key="1">
    <citation type="journal article" date="2023" name="bioRxiv">
        <title>An intranuclear bacterial parasite of deep-sea mussels expresses apoptosis inhibitors acquired from its host.</title>
        <authorList>
            <person name="Gonzalez Porras M.A."/>
            <person name="Assie A."/>
            <person name="Tietjen M."/>
            <person name="Violette M."/>
            <person name="Kleiner M."/>
            <person name="Gruber-Vodicka H."/>
            <person name="Dubilier N."/>
            <person name="Leisch N."/>
        </authorList>
    </citation>
    <scope>NUCLEOTIDE SEQUENCE [LARGE SCALE GENOMIC DNA]</scope>
    <source>
        <strain evidence="1">IAP13</strain>
    </source>
</reference>
<dbReference type="Proteomes" id="UP001178148">
    <property type="component" value="Unassembled WGS sequence"/>
</dbReference>
<proteinExistence type="predicted"/>
<dbReference type="AlphaFoldDB" id="A0AA90NL07"/>
<gene>
    <name evidence="1" type="ORF">QS748_05355</name>
</gene>
<sequence>MNKTYLLVVITLLLNGCVSKGTSYNDQWSKAKNLTVAGGMTRQVHDQQLAAGAYNKEGLLLDYKLNSLFHPAYGNFSGITGGSMAPSGAFKSFYWGWNIPGASHRSNHRLFAWMPKNNAKDKLHAKQLLEGMVAKSAVTVLEEMQFKLQPVKTPYVYLGTAFQQWYIEDSDGDCSFQRMNCMLSIYIPEPESSVVAPSFSFYATAVQDAWLFNISDQFNYPRIALSQGGPKKTIAENVFYQKLSVRLPGWTYLYMAPDRVAIGENNETISYPYILEKGKPLLFIRPVK</sequence>
<evidence type="ECO:0000313" key="2">
    <source>
        <dbReference type="Proteomes" id="UP001178148"/>
    </source>
</evidence>
<organism evidence="1 2">
    <name type="scientific">Candidatus Endonucleibacter bathymodioli</name>
    <dbReference type="NCBI Taxonomy" id="539814"/>
    <lineage>
        <taxon>Bacteria</taxon>
        <taxon>Pseudomonadati</taxon>
        <taxon>Pseudomonadota</taxon>
        <taxon>Gammaproteobacteria</taxon>
        <taxon>Oceanospirillales</taxon>
        <taxon>Endozoicomonadaceae</taxon>
        <taxon>Candidatus Endonucleibacter</taxon>
    </lineage>
</organism>
<keyword evidence="2" id="KW-1185">Reference proteome</keyword>